<feature type="compositionally biased region" description="Low complexity" evidence="1">
    <location>
        <begin position="382"/>
        <end position="394"/>
    </location>
</feature>
<feature type="compositionally biased region" description="Acidic residues" evidence="1">
    <location>
        <begin position="412"/>
        <end position="432"/>
    </location>
</feature>
<dbReference type="EMBL" id="CP047156">
    <property type="protein sequence ID" value="QHC01727.1"/>
    <property type="molecule type" value="Genomic_DNA"/>
</dbReference>
<name>A0A7L4YT72_9ACTN</name>
<organism evidence="2 3">
    <name type="scientific">Epidermidibacterium keratini</name>
    <dbReference type="NCBI Taxonomy" id="1891644"/>
    <lineage>
        <taxon>Bacteria</taxon>
        <taxon>Bacillati</taxon>
        <taxon>Actinomycetota</taxon>
        <taxon>Actinomycetes</taxon>
        <taxon>Sporichthyales</taxon>
        <taxon>Sporichthyaceae</taxon>
        <taxon>Epidermidibacterium</taxon>
    </lineage>
</organism>
<dbReference type="OrthoDB" id="3576986at2"/>
<feature type="compositionally biased region" description="Basic and acidic residues" evidence="1">
    <location>
        <begin position="475"/>
        <end position="484"/>
    </location>
</feature>
<dbReference type="AlphaFoldDB" id="A0A7L4YT72"/>
<feature type="compositionally biased region" description="Basic and acidic residues" evidence="1">
    <location>
        <begin position="213"/>
        <end position="239"/>
    </location>
</feature>
<sequence>MTPPPDNNDLIPMGAPSANFDVVMRGYDRNQVLTEFRRLEDDLRTLVSEREAAVKHAKDVRKKLEAARTENGELKQQLNQNEPPSFENMGGRIASMLRLAEEEAAEIRAAAQRDADQTRESATKERSDVDADLASKRAEAEQYAADVRAEADDVLAKAKAEAAEHLDSRHKQAEEHLSKAQAKAADLIAASEAKRASAEEDFEIALRHRRTAAHKDESERDERSRAEAAARIQEARETAADLASTAHADATRTVDEANQRARAMISEAQDEVHRLQQVRTNLAAQIHSIGQLVSGVPAQLAIAPEDLDPNREIEAPSASAPAEPELTGTPRDQQAAAVLAESMATDQPRQPEVDQPRDAEVDSSGEAHQQAADQGEGPNGVPAAEAPDQPAPEQHAPEAEAHDAASAQQPEDSTETGPDEVTDTEAAAETEVVDATVQLEPNQQPGVPQHAGATPQSAPGVAAQQKAAALASGVRSDEPAERTRQISAIRPRRPRR</sequence>
<reference evidence="2 3" key="1">
    <citation type="journal article" date="2018" name="Int. J. Syst. Evol. Microbiol.">
        <title>Epidermidibacterium keratini gen. nov., sp. nov., a member of the family Sporichthyaceae, isolated from keratin epidermis.</title>
        <authorList>
            <person name="Lee D.G."/>
            <person name="Trujillo M.E."/>
            <person name="Kang S."/>
            <person name="Nam J.J."/>
            <person name="Kim Y.J."/>
        </authorList>
    </citation>
    <scope>NUCLEOTIDE SEQUENCE [LARGE SCALE GENOMIC DNA]</scope>
    <source>
        <strain evidence="2 3">EPI-7</strain>
    </source>
</reference>
<evidence type="ECO:0000313" key="2">
    <source>
        <dbReference type="EMBL" id="QHC01727.1"/>
    </source>
</evidence>
<protein>
    <recommendedName>
        <fullName evidence="4">Cell division protein DivIVA</fullName>
    </recommendedName>
</protein>
<feature type="compositionally biased region" description="Basic and acidic residues" evidence="1">
    <location>
        <begin position="111"/>
        <end position="134"/>
    </location>
</feature>
<feature type="region of interest" description="Disordered" evidence="1">
    <location>
        <begin position="108"/>
        <end position="134"/>
    </location>
</feature>
<feature type="compositionally biased region" description="Low complexity" evidence="1">
    <location>
        <begin position="457"/>
        <end position="474"/>
    </location>
</feature>
<dbReference type="Proteomes" id="UP000463857">
    <property type="component" value="Chromosome"/>
</dbReference>
<feature type="compositionally biased region" description="Basic and acidic residues" evidence="1">
    <location>
        <begin position="349"/>
        <end position="360"/>
    </location>
</feature>
<dbReference type="InParanoid" id="A0A7L4YT72"/>
<proteinExistence type="predicted"/>
<keyword evidence="3" id="KW-1185">Reference proteome</keyword>
<dbReference type="KEGG" id="eke:EK0264_16510"/>
<feature type="region of interest" description="Disordered" evidence="1">
    <location>
        <begin position="161"/>
        <end position="180"/>
    </location>
</feature>
<feature type="compositionally biased region" description="Basic and acidic residues" evidence="1">
    <location>
        <begin position="161"/>
        <end position="178"/>
    </location>
</feature>
<evidence type="ECO:0000256" key="1">
    <source>
        <dbReference type="SAM" id="MobiDB-lite"/>
    </source>
</evidence>
<evidence type="ECO:0008006" key="4">
    <source>
        <dbReference type="Google" id="ProtNLM"/>
    </source>
</evidence>
<accession>A0A7L4YT72</accession>
<gene>
    <name evidence="2" type="ORF">EK0264_16510</name>
</gene>
<feature type="region of interest" description="Disordered" evidence="1">
    <location>
        <begin position="209"/>
        <end position="248"/>
    </location>
</feature>
<feature type="compositionally biased region" description="Low complexity" evidence="1">
    <location>
        <begin position="315"/>
        <end position="325"/>
    </location>
</feature>
<evidence type="ECO:0000313" key="3">
    <source>
        <dbReference type="Proteomes" id="UP000463857"/>
    </source>
</evidence>
<dbReference type="RefSeq" id="WP_159546862.1">
    <property type="nucleotide sequence ID" value="NZ_CP047156.1"/>
</dbReference>
<feature type="region of interest" description="Disordered" evidence="1">
    <location>
        <begin position="303"/>
        <end position="496"/>
    </location>
</feature>